<dbReference type="HOGENOM" id="CLU_2113918_0_0_6"/>
<organism evidence="1 2">
    <name type="scientific">Actinobacillus ureae ATCC 25976</name>
    <dbReference type="NCBI Taxonomy" id="887324"/>
    <lineage>
        <taxon>Bacteria</taxon>
        <taxon>Pseudomonadati</taxon>
        <taxon>Pseudomonadota</taxon>
        <taxon>Gammaproteobacteria</taxon>
        <taxon>Pasteurellales</taxon>
        <taxon>Pasteurellaceae</taxon>
        <taxon>Actinobacillus</taxon>
    </lineage>
</organism>
<reference evidence="1 2" key="1">
    <citation type="submission" date="2011-01" db="EMBL/GenBank/DDBJ databases">
        <authorList>
            <person name="Muzny D."/>
            <person name="Qin X."/>
            <person name="Deng J."/>
            <person name="Jiang H."/>
            <person name="Liu Y."/>
            <person name="Qu J."/>
            <person name="Song X.-Z."/>
            <person name="Zhang L."/>
            <person name="Thornton R."/>
            <person name="Coyle M."/>
            <person name="Francisco L."/>
            <person name="Jackson L."/>
            <person name="Javaid M."/>
            <person name="Korchina V."/>
            <person name="Kovar C."/>
            <person name="Mata R."/>
            <person name="Mathew T."/>
            <person name="Ngo R."/>
            <person name="Nguyen L."/>
            <person name="Nguyen N."/>
            <person name="Okwuonu G."/>
            <person name="Ongeri F."/>
            <person name="Pham C."/>
            <person name="Simmons D."/>
            <person name="Wilczek-Boney K."/>
            <person name="Hale W."/>
            <person name="Jakkamsetti A."/>
            <person name="Pham P."/>
            <person name="Ruth R."/>
            <person name="San Lucas F."/>
            <person name="Warren J."/>
            <person name="Zhang J."/>
            <person name="Zhao Z."/>
            <person name="Zhou C."/>
            <person name="Zhu D."/>
            <person name="Lee S."/>
            <person name="Bess C."/>
            <person name="Blankenburg K."/>
            <person name="Forbes L."/>
            <person name="Fu Q."/>
            <person name="Gubbala S."/>
            <person name="Hirani K."/>
            <person name="Jayaseelan J.C."/>
            <person name="Lara F."/>
            <person name="Munidasa M."/>
            <person name="Palculict T."/>
            <person name="Patil S."/>
            <person name="Pu L.-L."/>
            <person name="Saada N."/>
            <person name="Tang L."/>
            <person name="Weissenberger G."/>
            <person name="Zhu Y."/>
            <person name="Hemphill L."/>
            <person name="Shang Y."/>
            <person name="Youmans B."/>
            <person name="Ayvaz T."/>
            <person name="Ross M."/>
            <person name="Santibanez J."/>
            <person name="Aqrawi P."/>
            <person name="Gross S."/>
            <person name="Joshi V."/>
            <person name="Fowler G."/>
            <person name="Nazareth L."/>
            <person name="Reid J."/>
            <person name="Worley K."/>
            <person name="Petrosino J."/>
            <person name="Highlander S."/>
            <person name="Gibbs R."/>
        </authorList>
    </citation>
    <scope>NUCLEOTIDE SEQUENCE [LARGE SCALE GENOMIC DNA]</scope>
    <source>
        <strain evidence="1 2">ATCC 25976</strain>
    </source>
</reference>
<keyword evidence="2" id="KW-1185">Reference proteome</keyword>
<dbReference type="EMBL" id="AEVG01000173">
    <property type="protein sequence ID" value="EFX90484.1"/>
    <property type="molecule type" value="Genomic_DNA"/>
</dbReference>
<evidence type="ECO:0000313" key="2">
    <source>
        <dbReference type="Proteomes" id="UP000005467"/>
    </source>
</evidence>
<dbReference type="AlphaFoldDB" id="E8KKU6"/>
<dbReference type="PANTHER" id="PTHR35861">
    <property type="match status" value="1"/>
</dbReference>
<gene>
    <name evidence="1" type="ORF">HMPREF0027_2463</name>
</gene>
<evidence type="ECO:0000313" key="1">
    <source>
        <dbReference type="EMBL" id="EFX90484.1"/>
    </source>
</evidence>
<dbReference type="PANTHER" id="PTHR35861:SF1">
    <property type="entry name" value="PHAGE TAIL SHEATH PROTEIN"/>
    <property type="match status" value="1"/>
</dbReference>
<name>E8KKU6_9PAST</name>
<proteinExistence type="predicted"/>
<feature type="non-terminal residue" evidence="1">
    <location>
        <position position="115"/>
    </location>
</feature>
<protein>
    <submittedName>
        <fullName evidence="1">Uncharacterized protein</fullName>
    </submittedName>
</protein>
<accession>E8KKU6</accession>
<sequence>MKTDVEHGYWYSTSNRELKGVQGVEVKLTARVNDVQSETNQLNSRGITTVFNSYGTGYRLWGNRLAAYPTSTHISQFEVVQRTADLIDEGIAQAELQYNDRPIDDALLDSLLGTI</sequence>
<dbReference type="Proteomes" id="UP000005467">
    <property type="component" value="Unassembled WGS sequence"/>
</dbReference>
<comment type="caution">
    <text evidence="1">The sequence shown here is derived from an EMBL/GenBank/DDBJ whole genome shotgun (WGS) entry which is preliminary data.</text>
</comment>
<dbReference type="InterPro" id="IPR052042">
    <property type="entry name" value="Tail_sheath_structural"/>
</dbReference>